<evidence type="ECO:0000256" key="1">
    <source>
        <dbReference type="SAM" id="MobiDB-lite"/>
    </source>
</evidence>
<feature type="compositionally biased region" description="Polar residues" evidence="1">
    <location>
        <begin position="315"/>
        <end position="325"/>
    </location>
</feature>
<keyword evidence="3" id="KW-1185">Reference proteome</keyword>
<feature type="compositionally biased region" description="Low complexity" evidence="1">
    <location>
        <begin position="362"/>
        <end position="387"/>
    </location>
</feature>
<evidence type="ECO:0000313" key="2">
    <source>
        <dbReference type="EMBL" id="KAL2266564.1"/>
    </source>
</evidence>
<dbReference type="InterPro" id="IPR029044">
    <property type="entry name" value="Nucleotide-diphossugar_trans"/>
</dbReference>
<sequence length="698" mass="77699">MTETKPEEVYATLLLTDTYLPGALVLAHSLRDAGTTRKLACLVTTDSVSAEVIDQLRTVYDYVIPVPRIENPHPANLDLMNRRDLRSAFTKINLWKQTQFRRIVYVDADVVAYRAPDELFDLPHPFAAAPDIGWPDLFNTGVMVLTPNLGDYHALLAMAQGGISFDGADQGLLNIYFGDKYHRLSFTYNVTPSAHYQYVPAYTHYQSKINMVHFIGAEKPWMQGREVTTSNSPFYQMVARWWAVYDRHYRVQTANGTKASAPSIVQYFVKGEFQPTVNYVVPVGEQGSWDAQRQAPPANSRGEAVNFPNKHYAMSSDTSPFVSQEHSQHHDRPKPIFPWERQQSRPTRVFGTPARPAPPAAEPTAPSAAAPAALPGPSSAPSSGEPAAFHEPSMSSASSTVGGETLSRPRTPISPVSHVSGKDGWSAFPRTNAWDDVPEISRYIERHMPWYLRHQQQQQARLKGMPDDENELPPVITRRSSRVTDFPTSDERPSLPVTPAPVRRPKSHRGWKGEGEPQEEGWDDEHLPAAEGVPPQSEWVCVHGIRWAPTDCLCDYLANVLRLTYHKDPAERLRKLAREQSEMLFRRLSSVGSVDHDEHESTITAPSVFSVADTATGDTASVSTYVPSIPVVSPRFVKPASPVMQKMLADAPELTLPSPTAYHARTRGFRFEMVDKAEEAPTSRTPVPKGEPREALAA</sequence>
<feature type="region of interest" description="Disordered" evidence="1">
    <location>
        <begin position="310"/>
        <end position="424"/>
    </location>
</feature>
<accession>A0ABR4DAD8</accession>
<evidence type="ECO:0000313" key="3">
    <source>
        <dbReference type="Proteomes" id="UP001600064"/>
    </source>
</evidence>
<dbReference type="Gene3D" id="3.90.550.10">
    <property type="entry name" value="Spore Coat Polysaccharide Biosynthesis Protein SpsA, Chain A"/>
    <property type="match status" value="1"/>
</dbReference>
<dbReference type="InterPro" id="IPR050587">
    <property type="entry name" value="GNT1/Glycosyltrans_8"/>
</dbReference>
<dbReference type="GeneID" id="98127213"/>
<dbReference type="PANTHER" id="PTHR11183">
    <property type="entry name" value="GLYCOGENIN SUBFAMILY MEMBER"/>
    <property type="match status" value="1"/>
</dbReference>
<name>A0ABR4DAD8_9PEZI</name>
<organism evidence="2 3">
    <name type="scientific">Remersonia thermophila</name>
    <dbReference type="NCBI Taxonomy" id="72144"/>
    <lineage>
        <taxon>Eukaryota</taxon>
        <taxon>Fungi</taxon>
        <taxon>Dikarya</taxon>
        <taxon>Ascomycota</taxon>
        <taxon>Pezizomycotina</taxon>
        <taxon>Sordariomycetes</taxon>
        <taxon>Sordariomycetidae</taxon>
        <taxon>Sordariales</taxon>
        <taxon>Sordariales incertae sedis</taxon>
        <taxon>Remersonia</taxon>
    </lineage>
</organism>
<protein>
    <submittedName>
        <fullName evidence="2">Uncharacterized protein</fullName>
    </submittedName>
</protein>
<proteinExistence type="predicted"/>
<dbReference type="EMBL" id="JAZGUE010000005">
    <property type="protein sequence ID" value="KAL2266564.1"/>
    <property type="molecule type" value="Genomic_DNA"/>
</dbReference>
<dbReference type="RefSeq" id="XP_070865291.1">
    <property type="nucleotide sequence ID" value="XM_071012569.1"/>
</dbReference>
<reference evidence="2 3" key="1">
    <citation type="journal article" date="2024" name="Commun. Biol.">
        <title>Comparative genomic analysis of thermophilic fungi reveals convergent evolutionary adaptations and gene losses.</title>
        <authorList>
            <person name="Steindorff A.S."/>
            <person name="Aguilar-Pontes M.V."/>
            <person name="Robinson A.J."/>
            <person name="Andreopoulos B."/>
            <person name="LaButti K."/>
            <person name="Kuo A."/>
            <person name="Mondo S."/>
            <person name="Riley R."/>
            <person name="Otillar R."/>
            <person name="Haridas S."/>
            <person name="Lipzen A."/>
            <person name="Grimwood J."/>
            <person name="Schmutz J."/>
            <person name="Clum A."/>
            <person name="Reid I.D."/>
            <person name="Moisan M.C."/>
            <person name="Butler G."/>
            <person name="Nguyen T.T.M."/>
            <person name="Dewar K."/>
            <person name="Conant G."/>
            <person name="Drula E."/>
            <person name="Henrissat B."/>
            <person name="Hansel C."/>
            <person name="Singer S."/>
            <person name="Hutchinson M.I."/>
            <person name="de Vries R.P."/>
            <person name="Natvig D.O."/>
            <person name="Powell A.J."/>
            <person name="Tsang A."/>
            <person name="Grigoriev I.V."/>
        </authorList>
    </citation>
    <scope>NUCLEOTIDE SEQUENCE [LARGE SCALE GENOMIC DNA]</scope>
    <source>
        <strain evidence="2 3">ATCC 22073</strain>
    </source>
</reference>
<dbReference type="CDD" id="cd02537">
    <property type="entry name" value="GT8_Glycogenin"/>
    <property type="match status" value="1"/>
</dbReference>
<feature type="compositionally biased region" description="Polar residues" evidence="1">
    <location>
        <begin position="393"/>
        <end position="402"/>
    </location>
</feature>
<feature type="region of interest" description="Disordered" evidence="1">
    <location>
        <begin position="482"/>
        <end position="530"/>
    </location>
</feature>
<dbReference type="SUPFAM" id="SSF53448">
    <property type="entry name" value="Nucleotide-diphospho-sugar transferases"/>
    <property type="match status" value="1"/>
</dbReference>
<feature type="region of interest" description="Disordered" evidence="1">
    <location>
        <begin position="677"/>
        <end position="698"/>
    </location>
</feature>
<comment type="caution">
    <text evidence="2">The sequence shown here is derived from an EMBL/GenBank/DDBJ whole genome shotgun (WGS) entry which is preliminary data.</text>
</comment>
<dbReference type="Proteomes" id="UP001600064">
    <property type="component" value="Unassembled WGS sequence"/>
</dbReference>
<gene>
    <name evidence="2" type="ORF">VTJ83DRAFT_5916</name>
</gene>
<dbReference type="Pfam" id="PF01501">
    <property type="entry name" value="Glyco_transf_8"/>
    <property type="match status" value="1"/>
</dbReference>
<dbReference type="InterPro" id="IPR002495">
    <property type="entry name" value="Glyco_trans_8"/>
</dbReference>